<dbReference type="InParanoid" id="E9GKD9"/>
<evidence type="ECO:0000256" key="1">
    <source>
        <dbReference type="ARBA" id="ARBA00022786"/>
    </source>
</evidence>
<reference evidence="5 6" key="1">
    <citation type="journal article" date="2011" name="Science">
        <title>The ecoresponsive genome of Daphnia pulex.</title>
        <authorList>
            <person name="Colbourne J.K."/>
            <person name="Pfrender M.E."/>
            <person name="Gilbert D."/>
            <person name="Thomas W.K."/>
            <person name="Tucker A."/>
            <person name="Oakley T.H."/>
            <person name="Tokishita S."/>
            <person name="Aerts A."/>
            <person name="Arnold G.J."/>
            <person name="Basu M.K."/>
            <person name="Bauer D.J."/>
            <person name="Caceres C.E."/>
            <person name="Carmel L."/>
            <person name="Casola C."/>
            <person name="Choi J.H."/>
            <person name="Detter J.C."/>
            <person name="Dong Q."/>
            <person name="Dusheyko S."/>
            <person name="Eads B.D."/>
            <person name="Frohlich T."/>
            <person name="Geiler-Samerotte K.A."/>
            <person name="Gerlach D."/>
            <person name="Hatcher P."/>
            <person name="Jogdeo S."/>
            <person name="Krijgsveld J."/>
            <person name="Kriventseva E.V."/>
            <person name="Kultz D."/>
            <person name="Laforsch C."/>
            <person name="Lindquist E."/>
            <person name="Lopez J."/>
            <person name="Manak J.R."/>
            <person name="Muller J."/>
            <person name="Pangilinan J."/>
            <person name="Patwardhan R.P."/>
            <person name="Pitluck S."/>
            <person name="Pritham E.J."/>
            <person name="Rechtsteiner A."/>
            <person name="Rho M."/>
            <person name="Rogozin I.B."/>
            <person name="Sakarya O."/>
            <person name="Salamov A."/>
            <person name="Schaack S."/>
            <person name="Shapiro H."/>
            <person name="Shiga Y."/>
            <person name="Skalitzky C."/>
            <person name="Smith Z."/>
            <person name="Souvorov A."/>
            <person name="Sung W."/>
            <person name="Tang Z."/>
            <person name="Tsuchiya D."/>
            <person name="Tu H."/>
            <person name="Vos H."/>
            <person name="Wang M."/>
            <person name="Wolf Y.I."/>
            <person name="Yamagata H."/>
            <person name="Yamada T."/>
            <person name="Ye Y."/>
            <person name="Shaw J.R."/>
            <person name="Andrews J."/>
            <person name="Crease T.J."/>
            <person name="Tang H."/>
            <person name="Lucas S.M."/>
            <person name="Robertson H.M."/>
            <person name="Bork P."/>
            <person name="Koonin E.V."/>
            <person name="Zdobnov E.M."/>
            <person name="Grigoriev I.V."/>
            <person name="Lynch M."/>
            <person name="Boore J.L."/>
        </authorList>
    </citation>
    <scope>NUCLEOTIDE SEQUENCE [LARGE SCALE GENOMIC DNA]</scope>
</reference>
<keyword evidence="6" id="KW-1185">Reference proteome</keyword>
<evidence type="ECO:0000256" key="3">
    <source>
        <dbReference type="SAM" id="MobiDB-lite"/>
    </source>
</evidence>
<dbReference type="KEGG" id="dpx:DAPPUDRAFT_319001"/>
<evidence type="ECO:0000256" key="2">
    <source>
        <dbReference type="PROSITE-ProRule" id="PRU00104"/>
    </source>
</evidence>
<comment type="caution">
    <text evidence="2">Lacks conserved residue(s) required for the propagation of feature annotation.</text>
</comment>
<dbReference type="InterPro" id="IPR035983">
    <property type="entry name" value="Hect_E3_ubiquitin_ligase"/>
</dbReference>
<feature type="domain" description="HECT" evidence="4">
    <location>
        <begin position="216"/>
        <end position="249"/>
    </location>
</feature>
<gene>
    <name evidence="5" type="ORF">DAPPUDRAFT_319001</name>
</gene>
<dbReference type="OrthoDB" id="6372306at2759"/>
<name>E9GKD9_DAPPU</name>
<dbReference type="EMBL" id="GL732549">
    <property type="protein sequence ID" value="EFX79977.1"/>
    <property type="molecule type" value="Genomic_DNA"/>
</dbReference>
<sequence>MHRDPTSSQLKTILSDLQTDVFKQLSILSHKANSKISPASNLTENDSNPASRKATVRAPIIRNTNIPKKTTYIARSNSAVQNPPSASTCHRYSQTRNPPTAGNLSTLPVPNSIVSNIEKVASANSAIHNIVRSNSSKDQLPVGARKQPESPDSCSYKCNRQSEIIVQHKEAALQKLEEFRIKLQLTCGSNVLRLNGPYYVKAAVNASQSTQFMASLLSKFVVVFKGEEGVDVGGVRRDFFSHLFHRIKNLLIDNRTYMDGEAGPSLSETEYAAGFFFGIAMLQESIYHPAVIELLKTGGPRFFEGLNVFDNLGDFLMNCNSLRFLFKRNPVTVDEMIALLRRDENADPNLKMIDKMNFLFICKCFKEVFSLITINKDENNQPMLLEDVLQFLTGKRLIAPGDESVIQVQFINSTEDGFRRPVVSTCALKVTATLAEEYEVMRDVLIEAVAQLVVGFTII</sequence>
<evidence type="ECO:0000313" key="5">
    <source>
        <dbReference type="EMBL" id="EFX79977.1"/>
    </source>
</evidence>
<dbReference type="AlphaFoldDB" id="E9GKD9"/>
<accession>E9GKD9</accession>
<feature type="region of interest" description="Disordered" evidence="3">
    <location>
        <begin position="134"/>
        <end position="153"/>
    </location>
</feature>
<keyword evidence="1 2" id="KW-0833">Ubl conjugation pathway</keyword>
<dbReference type="GO" id="GO:0009966">
    <property type="term" value="P:regulation of signal transduction"/>
    <property type="evidence" value="ECO:0007669"/>
    <property type="project" value="UniProtKB-ARBA"/>
</dbReference>
<dbReference type="SUPFAM" id="SSF56204">
    <property type="entry name" value="Hect, E3 ligase catalytic domain"/>
    <property type="match status" value="1"/>
</dbReference>
<dbReference type="Gene3D" id="3.90.1750.10">
    <property type="entry name" value="Hect, E3 ligase catalytic domains"/>
    <property type="match status" value="1"/>
</dbReference>
<protein>
    <recommendedName>
        <fullName evidence="4">HECT domain-containing protein</fullName>
    </recommendedName>
</protein>
<feature type="region of interest" description="Disordered" evidence="3">
    <location>
        <begin position="78"/>
        <end position="106"/>
    </location>
</feature>
<dbReference type="GO" id="GO:0004842">
    <property type="term" value="F:ubiquitin-protein transferase activity"/>
    <property type="evidence" value="ECO:0007669"/>
    <property type="project" value="InterPro"/>
</dbReference>
<dbReference type="HOGENOM" id="CLU_596220_0_0_1"/>
<evidence type="ECO:0000259" key="4">
    <source>
        <dbReference type="PROSITE" id="PS50237"/>
    </source>
</evidence>
<evidence type="ECO:0000313" key="6">
    <source>
        <dbReference type="Proteomes" id="UP000000305"/>
    </source>
</evidence>
<dbReference type="Proteomes" id="UP000000305">
    <property type="component" value="Unassembled WGS sequence"/>
</dbReference>
<dbReference type="InterPro" id="IPR000569">
    <property type="entry name" value="HECT_dom"/>
</dbReference>
<organism evidence="5 6">
    <name type="scientific">Daphnia pulex</name>
    <name type="common">Water flea</name>
    <dbReference type="NCBI Taxonomy" id="6669"/>
    <lineage>
        <taxon>Eukaryota</taxon>
        <taxon>Metazoa</taxon>
        <taxon>Ecdysozoa</taxon>
        <taxon>Arthropoda</taxon>
        <taxon>Crustacea</taxon>
        <taxon>Branchiopoda</taxon>
        <taxon>Diplostraca</taxon>
        <taxon>Cladocera</taxon>
        <taxon>Anomopoda</taxon>
        <taxon>Daphniidae</taxon>
        <taxon>Daphnia</taxon>
    </lineage>
</organism>
<dbReference type="PROSITE" id="PS50237">
    <property type="entry name" value="HECT"/>
    <property type="match status" value="1"/>
</dbReference>
<proteinExistence type="predicted"/>